<name>A0A2T4ADA5_TRIHA</name>
<evidence type="ECO:0000313" key="1">
    <source>
        <dbReference type="EMBL" id="PTB54908.1"/>
    </source>
</evidence>
<reference evidence="1 2" key="1">
    <citation type="submission" date="2016-07" db="EMBL/GenBank/DDBJ databases">
        <title>Multiple horizontal gene transfer events from other fungi enriched the ability of initially mycotrophic Trichoderma (Ascomycota) to feed on dead plant biomass.</title>
        <authorList>
            <consortium name="DOE Joint Genome Institute"/>
            <person name="Aerts A."/>
            <person name="Atanasova L."/>
            <person name="Chenthamara K."/>
            <person name="Zhang J."/>
            <person name="Grujic M."/>
            <person name="Henrissat B."/>
            <person name="Kuo A."/>
            <person name="Salamov A."/>
            <person name="Lipzen A."/>
            <person name="Labutti K."/>
            <person name="Barry K."/>
            <person name="Miao Y."/>
            <person name="Rahimi M.J."/>
            <person name="Shen Q."/>
            <person name="Grigoriev I.V."/>
            <person name="Kubicek C.P."/>
            <person name="Druzhinina I.S."/>
        </authorList>
    </citation>
    <scope>NUCLEOTIDE SEQUENCE [LARGE SCALE GENOMIC DNA]</scope>
    <source>
        <strain evidence="1 2">CBS 226.95</strain>
    </source>
</reference>
<accession>A0A2T4ADA5</accession>
<evidence type="ECO:0000313" key="2">
    <source>
        <dbReference type="Proteomes" id="UP000241690"/>
    </source>
</evidence>
<sequence>MISIKMARISARLACGCTKCANKESRSGPLCSYKRGAGGGGLPCHVRGLVISGPSTGLAPYSSRRMLKMALSMVPSTRLRIVTHCWGERPEQMQMQMQLCLMETERMYEPRLAIWGSSLSRPQRSGLLLIIASWTNRRIHWAVSCVPAGIELIDECLGFKNEKAKPFVMGTL</sequence>
<dbReference type="Proteomes" id="UP000241690">
    <property type="component" value="Unassembled WGS sequence"/>
</dbReference>
<dbReference type="EMBL" id="KZ679680">
    <property type="protein sequence ID" value="PTB54908.1"/>
    <property type="molecule type" value="Genomic_DNA"/>
</dbReference>
<proteinExistence type="predicted"/>
<dbReference type="AlphaFoldDB" id="A0A2T4ADA5"/>
<dbReference type="GeneID" id="36629378"/>
<protein>
    <submittedName>
        <fullName evidence="1">Uncharacterized protein</fullName>
    </submittedName>
</protein>
<dbReference type="RefSeq" id="XP_024774585.1">
    <property type="nucleotide sequence ID" value="XM_024920809.1"/>
</dbReference>
<gene>
    <name evidence="1" type="ORF">M431DRAFT_530993</name>
</gene>
<keyword evidence="2" id="KW-1185">Reference proteome</keyword>
<organism evidence="1 2">
    <name type="scientific">Trichoderma harzianum CBS 226.95</name>
    <dbReference type="NCBI Taxonomy" id="983964"/>
    <lineage>
        <taxon>Eukaryota</taxon>
        <taxon>Fungi</taxon>
        <taxon>Dikarya</taxon>
        <taxon>Ascomycota</taxon>
        <taxon>Pezizomycotina</taxon>
        <taxon>Sordariomycetes</taxon>
        <taxon>Hypocreomycetidae</taxon>
        <taxon>Hypocreales</taxon>
        <taxon>Hypocreaceae</taxon>
        <taxon>Trichoderma</taxon>
    </lineage>
</organism>